<accession>A0A9R1TPN5</accession>
<gene>
    <name evidence="3" type="primary">LOC105272592</name>
</gene>
<evidence type="ECO:0000256" key="1">
    <source>
        <dbReference type="SAM" id="MobiDB-lite"/>
    </source>
</evidence>
<dbReference type="GeneID" id="105272592"/>
<evidence type="ECO:0000313" key="3">
    <source>
        <dbReference type="RefSeq" id="XP_011313087.1"/>
    </source>
</evidence>
<dbReference type="Gene3D" id="2.40.50.140">
    <property type="entry name" value="Nucleic acid-binding proteins"/>
    <property type="match status" value="1"/>
</dbReference>
<sequence>MPSPPTKFTTSKAIDHFNAGATLMKITGYVDCIEGIKELPNSPSKWLYKCILNNNDQRRVRILFWGDDACKYNTEISMYQILKITGGVIKEANPTYYRSGDTVGKKEFQFGRGSTLEILGIFDIVNDASGSKKEAITFARIEMKDVCTAKSPVIVSGWLKEHFRSIITANGASYGCAMICTDVHRITVHVTTFVPKPEFVEGMKIDVQGSIERRADAFFFNVKSMEQITAVPFAPVMTEDEMDDAVESPPLTPKRDADDCSQNGTEKRQKLD</sequence>
<dbReference type="Proteomes" id="UP000694866">
    <property type="component" value="Unplaced"/>
</dbReference>
<feature type="region of interest" description="Disordered" evidence="1">
    <location>
        <begin position="241"/>
        <end position="272"/>
    </location>
</feature>
<dbReference type="RefSeq" id="XP_011313087.1">
    <property type="nucleotide sequence ID" value="XM_011314785.1"/>
</dbReference>
<keyword evidence="2" id="KW-1185">Reference proteome</keyword>
<dbReference type="AlphaFoldDB" id="A0A9R1TPN5"/>
<reference evidence="3" key="1">
    <citation type="submission" date="2025-08" db="UniProtKB">
        <authorList>
            <consortium name="RefSeq"/>
        </authorList>
    </citation>
    <scope>IDENTIFICATION</scope>
    <source>
        <strain evidence="3">USDA-PBARC FA_bdor</strain>
        <tissue evidence="3">Whole organism</tissue>
    </source>
</reference>
<name>A0A9R1TPN5_9HYME</name>
<dbReference type="OrthoDB" id="7648950at2759"/>
<protein>
    <submittedName>
        <fullName evidence="3">Uncharacterized protein</fullName>
    </submittedName>
</protein>
<evidence type="ECO:0000313" key="2">
    <source>
        <dbReference type="Proteomes" id="UP000694866"/>
    </source>
</evidence>
<dbReference type="InterPro" id="IPR012340">
    <property type="entry name" value="NA-bd_OB-fold"/>
</dbReference>
<dbReference type="KEGG" id="fas:105272592"/>
<proteinExistence type="predicted"/>
<organism evidence="2 3">
    <name type="scientific">Fopius arisanus</name>
    <dbReference type="NCBI Taxonomy" id="64838"/>
    <lineage>
        <taxon>Eukaryota</taxon>
        <taxon>Metazoa</taxon>
        <taxon>Ecdysozoa</taxon>
        <taxon>Arthropoda</taxon>
        <taxon>Hexapoda</taxon>
        <taxon>Insecta</taxon>
        <taxon>Pterygota</taxon>
        <taxon>Neoptera</taxon>
        <taxon>Endopterygota</taxon>
        <taxon>Hymenoptera</taxon>
        <taxon>Apocrita</taxon>
        <taxon>Ichneumonoidea</taxon>
        <taxon>Braconidae</taxon>
        <taxon>Opiinae</taxon>
        <taxon>Fopius</taxon>
    </lineage>
</organism>